<sequence>MTKEMREFLTAWLDWATSANPATWDDGGPFRKGTGLCSNISVYLGDPRHRSQLYYALYGELGDMLEADGLGSAYPFDTEESYGAAFRESTQHLNPARLAWVRSKLESKDE</sequence>
<dbReference type="EMBL" id="PQ014581">
    <property type="protein sequence ID" value="XDJ10499.1"/>
    <property type="molecule type" value="Genomic_DNA"/>
</dbReference>
<evidence type="ECO:0000313" key="1">
    <source>
        <dbReference type="EMBL" id="XDJ10499.1"/>
    </source>
</evidence>
<accession>A0AB39CC22</accession>
<name>A0AB39CC22_9CAUD</name>
<protein>
    <submittedName>
        <fullName evidence="1">Uncharacterized protein</fullName>
    </submittedName>
</protein>
<organism evidence="1">
    <name type="scientific">Klebsiella phage vB-Kvc-Y10</name>
    <dbReference type="NCBI Taxonomy" id="3236922"/>
    <lineage>
        <taxon>Viruses</taxon>
        <taxon>Duplodnaviria</taxon>
        <taxon>Heunggongvirae</taxon>
        <taxon>Uroviricota</taxon>
        <taxon>Caudoviricetes</taxon>
    </lineage>
</organism>
<proteinExistence type="predicted"/>
<reference evidence="1" key="1">
    <citation type="submission" date="2024-07" db="EMBL/GenBank/DDBJ databases">
        <authorList>
            <person name="Yan Z."/>
        </authorList>
    </citation>
    <scope>NUCLEOTIDE SEQUENCE</scope>
</reference>